<accession>A0A7J7BVF1</accession>
<evidence type="ECO:0000313" key="2">
    <source>
        <dbReference type="Proteomes" id="UP000593562"/>
    </source>
</evidence>
<gene>
    <name evidence="1" type="ORF">HS088_TW23G00599</name>
</gene>
<sequence>MCKASHSQIVQAEVSLNVATACGNGGVLVKQIFRKEIVPSDVGKLNSRLVIPNISQNAEEFMIDGKADDILLVFYDQVDEAMEI</sequence>
<dbReference type="AlphaFoldDB" id="A0A7J7BVF1"/>
<keyword evidence="2" id="KW-1185">Reference proteome</keyword>
<organism evidence="1 2">
    <name type="scientific">Tripterygium wilfordii</name>
    <name type="common">Thunder God vine</name>
    <dbReference type="NCBI Taxonomy" id="458696"/>
    <lineage>
        <taxon>Eukaryota</taxon>
        <taxon>Viridiplantae</taxon>
        <taxon>Streptophyta</taxon>
        <taxon>Embryophyta</taxon>
        <taxon>Tracheophyta</taxon>
        <taxon>Spermatophyta</taxon>
        <taxon>Magnoliopsida</taxon>
        <taxon>eudicotyledons</taxon>
        <taxon>Gunneridae</taxon>
        <taxon>Pentapetalae</taxon>
        <taxon>rosids</taxon>
        <taxon>fabids</taxon>
        <taxon>Celastrales</taxon>
        <taxon>Celastraceae</taxon>
        <taxon>Tripterygium</taxon>
    </lineage>
</organism>
<name>A0A7J7BVF1_TRIWF</name>
<proteinExistence type="predicted"/>
<evidence type="ECO:0000313" key="1">
    <source>
        <dbReference type="EMBL" id="KAF5725869.1"/>
    </source>
</evidence>
<reference evidence="1 2" key="1">
    <citation type="journal article" date="2020" name="Nat. Commun.">
        <title>Genome of Tripterygium wilfordii and identification of cytochrome P450 involved in triptolide biosynthesis.</title>
        <authorList>
            <person name="Tu L."/>
            <person name="Su P."/>
            <person name="Zhang Z."/>
            <person name="Gao L."/>
            <person name="Wang J."/>
            <person name="Hu T."/>
            <person name="Zhou J."/>
            <person name="Zhang Y."/>
            <person name="Zhao Y."/>
            <person name="Liu Y."/>
            <person name="Song Y."/>
            <person name="Tong Y."/>
            <person name="Lu Y."/>
            <person name="Yang J."/>
            <person name="Xu C."/>
            <person name="Jia M."/>
            <person name="Peters R.J."/>
            <person name="Huang L."/>
            <person name="Gao W."/>
        </authorList>
    </citation>
    <scope>NUCLEOTIDE SEQUENCE [LARGE SCALE GENOMIC DNA]</scope>
    <source>
        <strain evidence="2">cv. XIE 37</strain>
        <tissue evidence="1">Leaf</tissue>
    </source>
</reference>
<dbReference type="EMBL" id="JAAARO010000023">
    <property type="protein sequence ID" value="KAF5725869.1"/>
    <property type="molecule type" value="Genomic_DNA"/>
</dbReference>
<dbReference type="InParanoid" id="A0A7J7BVF1"/>
<protein>
    <submittedName>
        <fullName evidence="1">AP2/ERF and B3 domain-containing transcription factor</fullName>
    </submittedName>
</protein>
<comment type="caution">
    <text evidence="1">The sequence shown here is derived from an EMBL/GenBank/DDBJ whole genome shotgun (WGS) entry which is preliminary data.</text>
</comment>
<dbReference type="Proteomes" id="UP000593562">
    <property type="component" value="Unassembled WGS sequence"/>
</dbReference>